<dbReference type="EMBL" id="WNDA01000048">
    <property type="protein sequence ID" value="MTU71186.1"/>
    <property type="molecule type" value="Genomic_DNA"/>
</dbReference>
<dbReference type="SUPFAM" id="SSF53448">
    <property type="entry name" value="Nucleotide-diphospho-sugar transferases"/>
    <property type="match status" value="1"/>
</dbReference>
<protein>
    <submittedName>
        <fullName evidence="3">Glycosyltransferase</fullName>
    </submittedName>
</protein>
<comment type="caution">
    <text evidence="2">The sequence shown here is derived from an EMBL/GenBank/DDBJ whole genome shotgun (WGS) entry which is preliminary data.</text>
</comment>
<dbReference type="CDD" id="cd00761">
    <property type="entry name" value="Glyco_tranf_GTA_type"/>
    <property type="match status" value="1"/>
</dbReference>
<dbReference type="RefSeq" id="WP_005639501.1">
    <property type="nucleotide sequence ID" value="NZ_BAABYG010000001.1"/>
</dbReference>
<feature type="domain" description="Glycosyltransferase 2-like" evidence="1">
    <location>
        <begin position="6"/>
        <end position="137"/>
    </location>
</feature>
<dbReference type="EMBL" id="BQNZ01000001">
    <property type="protein sequence ID" value="GKH71895.1"/>
    <property type="molecule type" value="Genomic_DNA"/>
</dbReference>
<dbReference type="InterPro" id="IPR001173">
    <property type="entry name" value="Glyco_trans_2-like"/>
</dbReference>
<dbReference type="Gene3D" id="3.90.550.10">
    <property type="entry name" value="Spore Coat Polysaccharide Biosynthesis Protein SpsA, Chain A"/>
    <property type="match status" value="1"/>
</dbReference>
<dbReference type="PANTHER" id="PTHR22916:SF3">
    <property type="entry name" value="UDP-GLCNAC:BETAGAL BETA-1,3-N-ACETYLGLUCOSAMINYLTRANSFERASE-LIKE PROTEIN 1"/>
    <property type="match status" value="1"/>
</dbReference>
<name>A0AA37K7E3_9BACT</name>
<evidence type="ECO:0000313" key="4">
    <source>
        <dbReference type="Proteomes" id="UP000448908"/>
    </source>
</evidence>
<organism evidence="2 5">
    <name type="scientific">Parabacteroides merdae</name>
    <dbReference type="NCBI Taxonomy" id="46503"/>
    <lineage>
        <taxon>Bacteria</taxon>
        <taxon>Pseudomonadati</taxon>
        <taxon>Bacteroidota</taxon>
        <taxon>Bacteroidia</taxon>
        <taxon>Bacteroidales</taxon>
        <taxon>Tannerellaceae</taxon>
        <taxon>Parabacteroides</taxon>
    </lineage>
</organism>
<dbReference type="Proteomes" id="UP001055114">
    <property type="component" value="Unassembled WGS sequence"/>
</dbReference>
<gene>
    <name evidence="2" type="ORF">CE91St3_17580</name>
    <name evidence="3" type="ORF">GMD92_19535</name>
</gene>
<reference evidence="2" key="2">
    <citation type="submission" date="2022-01" db="EMBL/GenBank/DDBJ databases">
        <title>Novel bile acid biosynthetic pathways are enriched in the microbiome of centenarians.</title>
        <authorList>
            <person name="Sato Y."/>
            <person name="Atarashi K."/>
            <person name="Plichta R.D."/>
            <person name="Arai Y."/>
            <person name="Sasajima S."/>
            <person name="Kearney M.S."/>
            <person name="Suda W."/>
            <person name="Takeshita K."/>
            <person name="Sasaki T."/>
            <person name="Okamoto S."/>
            <person name="Skelly N.A."/>
            <person name="Okamura Y."/>
            <person name="Vlamakis H."/>
            <person name="Li Y."/>
            <person name="Tanoue T."/>
            <person name="Takei H."/>
            <person name="Nittono H."/>
            <person name="Narushima S."/>
            <person name="Irie J."/>
            <person name="Itoh H."/>
            <person name="Moriya K."/>
            <person name="Sugiura Y."/>
            <person name="Suematsu M."/>
            <person name="Moritoki N."/>
            <person name="Shibata S."/>
            <person name="Littman R.D."/>
            <person name="Fischbach A.M."/>
            <person name="Uwamino Y."/>
            <person name="Inoue T."/>
            <person name="Honda A."/>
            <person name="Hattori M."/>
            <person name="Murai T."/>
            <person name="Xavier J.R."/>
            <person name="Hirose N."/>
            <person name="Honda K."/>
        </authorList>
    </citation>
    <scope>NUCLEOTIDE SEQUENCE</scope>
    <source>
        <strain evidence="2">CE91-St3</strain>
    </source>
</reference>
<dbReference type="GeneID" id="49202209"/>
<dbReference type="GO" id="GO:0016758">
    <property type="term" value="F:hexosyltransferase activity"/>
    <property type="evidence" value="ECO:0007669"/>
    <property type="project" value="UniProtKB-ARBA"/>
</dbReference>
<accession>A0AA37K7E3</accession>
<dbReference type="PANTHER" id="PTHR22916">
    <property type="entry name" value="GLYCOSYLTRANSFERASE"/>
    <property type="match status" value="1"/>
</dbReference>
<sequence>MNPIISLIAPAYNVEKYIEACVHSCENQDLPRDSYEIIIVNDGSTDSTYSTIERLSGVYENIRIVTQKNQGLSVARNNGFKLARGKYVWFIDSDDCISSNCLGKCLEIMERDDLDALVVAPSVPFREIFPYKFDSEADVSKVYDGESFLLDSGFFVVGAWCYIFKRQFWHNNNFEFYPGISYEDTQLIPWAIAHCMRIAGLIKFSCYDYIQRNGSIMNSPVNQHKIKSIAMIVNSYLDYSAQISSERLKNYFLENSTRQYISGIKMSVQSERGDVNVFLNYIRKYPTKVGKFPYSLYQLFVLKYPLIFAKLLRLLKKYDS</sequence>
<dbReference type="Pfam" id="PF00535">
    <property type="entry name" value="Glycos_transf_2"/>
    <property type="match status" value="1"/>
</dbReference>
<reference evidence="3 4" key="1">
    <citation type="journal article" date="2019" name="Nat. Med.">
        <title>A library of human gut bacterial isolates paired with longitudinal multiomics data enables mechanistic microbiome research.</title>
        <authorList>
            <person name="Poyet M."/>
            <person name="Groussin M."/>
            <person name="Gibbons S.M."/>
            <person name="Avila-Pacheco J."/>
            <person name="Jiang X."/>
            <person name="Kearney S.M."/>
            <person name="Perrotta A.R."/>
            <person name="Berdy B."/>
            <person name="Zhao S."/>
            <person name="Lieberman T.D."/>
            <person name="Swanson P.K."/>
            <person name="Smith M."/>
            <person name="Roesemann S."/>
            <person name="Alexander J.E."/>
            <person name="Rich S.A."/>
            <person name="Livny J."/>
            <person name="Vlamakis H."/>
            <person name="Clish C."/>
            <person name="Bullock K."/>
            <person name="Deik A."/>
            <person name="Scott J."/>
            <person name="Pierce K.A."/>
            <person name="Xavier R.J."/>
            <person name="Alm E.J."/>
        </authorList>
    </citation>
    <scope>NUCLEOTIDE SEQUENCE [LARGE SCALE GENOMIC DNA]</scope>
    <source>
        <strain evidence="3 4">BIOML-A16</strain>
    </source>
</reference>
<evidence type="ECO:0000259" key="1">
    <source>
        <dbReference type="Pfam" id="PF00535"/>
    </source>
</evidence>
<evidence type="ECO:0000313" key="2">
    <source>
        <dbReference type="EMBL" id="GKH71895.1"/>
    </source>
</evidence>
<evidence type="ECO:0000313" key="5">
    <source>
        <dbReference type="Proteomes" id="UP001055114"/>
    </source>
</evidence>
<proteinExistence type="predicted"/>
<dbReference type="Proteomes" id="UP000448908">
    <property type="component" value="Unassembled WGS sequence"/>
</dbReference>
<dbReference type="AlphaFoldDB" id="A0AA37K7E3"/>
<evidence type="ECO:0000313" key="3">
    <source>
        <dbReference type="EMBL" id="MTU71186.1"/>
    </source>
</evidence>
<dbReference type="InterPro" id="IPR029044">
    <property type="entry name" value="Nucleotide-diphossugar_trans"/>
</dbReference>